<keyword evidence="3 5" id="KW-0012">Acyltransferase</keyword>
<dbReference type="AlphaFoldDB" id="A0A972VZP3"/>
<evidence type="ECO:0000259" key="4">
    <source>
        <dbReference type="SMART" id="SM00563"/>
    </source>
</evidence>
<dbReference type="InterPro" id="IPR002123">
    <property type="entry name" value="Plipid/glycerol_acylTrfase"/>
</dbReference>
<dbReference type="GO" id="GO:0003841">
    <property type="term" value="F:1-acylglycerol-3-phosphate O-acyltransferase activity"/>
    <property type="evidence" value="ECO:0007669"/>
    <property type="project" value="TreeGrafter"/>
</dbReference>
<dbReference type="PANTHER" id="PTHR10434">
    <property type="entry name" value="1-ACYL-SN-GLYCEROL-3-PHOSPHATE ACYLTRANSFERASE"/>
    <property type="match status" value="1"/>
</dbReference>
<dbReference type="SUPFAM" id="SSF69593">
    <property type="entry name" value="Glycerol-3-phosphate (1)-acyltransferase"/>
    <property type="match status" value="1"/>
</dbReference>
<dbReference type="Proteomes" id="UP000754644">
    <property type="component" value="Unassembled WGS sequence"/>
</dbReference>
<dbReference type="InterPro" id="IPR014845">
    <property type="entry name" value="GYD/TTHA1554"/>
</dbReference>
<sequence>MPAYVLLSKLSTDGMRQILAEPDKLRGVRRILEEYEANILEDYHLLGMYDHCTVFEVSDNFRAQKAILHEELTSAPDTMLLAAIDFPLFERMVKQEIRTDGPHRWQVKWWAKLTRLAFRWYHYSKHMWRYAKPFTVTGMENFKTVKGPCITVANHSSHLDAIALYHCLPQRLKWNIYFGAAADRWFLKNGGGRKELALQPWYNSLIGGNFPIRRGGGSATLDYSKWLLQQGANLAIFPEGTRSTSRKLSRFKHGVSILALDCNVPVVPVYLTGLSQLRPKGSREVSAGPVTANIQPAIYFAEGTTIPEATRIIYDALNDVHQRVLTHGPRAARWDYVSVADADSTEIKTTGE</sequence>
<comment type="caution">
    <text evidence="5">The sequence shown here is derived from an EMBL/GenBank/DDBJ whole genome shotgun (WGS) entry which is preliminary data.</text>
</comment>
<dbReference type="GO" id="GO:0006654">
    <property type="term" value="P:phosphatidic acid biosynthetic process"/>
    <property type="evidence" value="ECO:0007669"/>
    <property type="project" value="TreeGrafter"/>
</dbReference>
<dbReference type="SMART" id="SM00563">
    <property type="entry name" value="PlsC"/>
    <property type="match status" value="1"/>
</dbReference>
<feature type="domain" description="Phospholipid/glycerol acyltransferase" evidence="4">
    <location>
        <begin position="149"/>
        <end position="274"/>
    </location>
</feature>
<name>A0A972VZP3_9GAMM</name>
<organism evidence="5 6">
    <name type="scientific">SAR86 cluster bacterium</name>
    <dbReference type="NCBI Taxonomy" id="2030880"/>
    <lineage>
        <taxon>Bacteria</taxon>
        <taxon>Pseudomonadati</taxon>
        <taxon>Pseudomonadota</taxon>
        <taxon>Gammaproteobacteria</taxon>
        <taxon>SAR86 cluster</taxon>
    </lineage>
</organism>
<dbReference type="Pfam" id="PF01553">
    <property type="entry name" value="Acyltransferase"/>
    <property type="match status" value="1"/>
</dbReference>
<dbReference type="CDD" id="cd07989">
    <property type="entry name" value="LPLAT_AGPAT-like"/>
    <property type="match status" value="1"/>
</dbReference>
<dbReference type="EMBL" id="JABMOJ010000515">
    <property type="protein sequence ID" value="NQV66411.1"/>
    <property type="molecule type" value="Genomic_DNA"/>
</dbReference>
<dbReference type="PANTHER" id="PTHR10434:SF40">
    <property type="entry name" value="1-ACYL-SN-GLYCEROL-3-PHOSPHATE ACYLTRANSFERASE"/>
    <property type="match status" value="1"/>
</dbReference>
<protein>
    <submittedName>
        <fullName evidence="5">1-acyl-sn-glycerol-3-phosphate acyltransferase</fullName>
    </submittedName>
</protein>
<evidence type="ECO:0000256" key="3">
    <source>
        <dbReference type="ARBA" id="ARBA00023315"/>
    </source>
</evidence>
<gene>
    <name evidence="5" type="ORF">HQ497_13705</name>
</gene>
<keyword evidence="2" id="KW-0808">Transferase</keyword>
<evidence type="ECO:0000256" key="1">
    <source>
        <dbReference type="ARBA" id="ARBA00005189"/>
    </source>
</evidence>
<accession>A0A972VZP3</accession>
<proteinExistence type="predicted"/>
<evidence type="ECO:0000313" key="5">
    <source>
        <dbReference type="EMBL" id="NQV66411.1"/>
    </source>
</evidence>
<comment type="pathway">
    <text evidence="1">Lipid metabolism.</text>
</comment>
<evidence type="ECO:0000256" key="2">
    <source>
        <dbReference type="ARBA" id="ARBA00022679"/>
    </source>
</evidence>
<evidence type="ECO:0000313" key="6">
    <source>
        <dbReference type="Proteomes" id="UP000754644"/>
    </source>
</evidence>
<dbReference type="Pfam" id="PF08734">
    <property type="entry name" value="GYD"/>
    <property type="match status" value="1"/>
</dbReference>
<reference evidence="5" key="1">
    <citation type="submission" date="2020-05" db="EMBL/GenBank/DDBJ databases">
        <title>Sulfur intermediates as new biogeochemical hubs in an aquatic model microbial ecosystem.</title>
        <authorList>
            <person name="Vigneron A."/>
        </authorList>
    </citation>
    <scope>NUCLEOTIDE SEQUENCE</scope>
    <source>
        <strain evidence="5">Bin.250</strain>
    </source>
</reference>